<dbReference type="SUPFAM" id="SSF52980">
    <property type="entry name" value="Restriction endonuclease-like"/>
    <property type="match status" value="1"/>
</dbReference>
<dbReference type="InterPro" id="IPR011856">
    <property type="entry name" value="tRNA_endonuc-like_dom_sf"/>
</dbReference>
<evidence type="ECO:0000313" key="3">
    <source>
        <dbReference type="EMBL" id="MFF5293390.1"/>
    </source>
</evidence>
<dbReference type="PANTHER" id="PTHR34039:SF1">
    <property type="entry name" value="UPF0102 PROTEIN YRAN"/>
    <property type="match status" value="1"/>
</dbReference>
<dbReference type="InterPro" id="IPR003509">
    <property type="entry name" value="UPF0102_YraN-like"/>
</dbReference>
<dbReference type="HAMAP" id="MF_00048">
    <property type="entry name" value="UPF0102"/>
    <property type="match status" value="1"/>
</dbReference>
<dbReference type="PANTHER" id="PTHR34039">
    <property type="entry name" value="UPF0102 PROTEIN YRAN"/>
    <property type="match status" value="1"/>
</dbReference>
<accession>A0ABW6WJF0</accession>
<dbReference type="CDD" id="cd20736">
    <property type="entry name" value="PoNe_Nuclease"/>
    <property type="match status" value="1"/>
</dbReference>
<evidence type="ECO:0000256" key="1">
    <source>
        <dbReference type="ARBA" id="ARBA00006738"/>
    </source>
</evidence>
<evidence type="ECO:0000313" key="4">
    <source>
        <dbReference type="Proteomes" id="UP001602245"/>
    </source>
</evidence>
<dbReference type="RefSeq" id="WP_020517945.1">
    <property type="nucleotide sequence ID" value="NZ_JBIAZU010000005.1"/>
</dbReference>
<sequence length="119" mass="13567">MTTERQAVGAYGERLAAEYLREQGLVVLHQNWRCPDGEIDLVLRHGDDLVFCEVKTRRGANFGSPAEAIDSRKVRKLRQLANRWLAESGLHARIVRFDVVEVCLQRQGPARLTHIRSAF</sequence>
<dbReference type="EMBL" id="JBIAZU010000005">
    <property type="protein sequence ID" value="MFF5293390.1"/>
    <property type="molecule type" value="Genomic_DNA"/>
</dbReference>
<comment type="similarity">
    <text evidence="1 2">Belongs to the UPF0102 family.</text>
</comment>
<dbReference type="InterPro" id="IPR011335">
    <property type="entry name" value="Restrct_endonuc-II-like"/>
</dbReference>
<keyword evidence="4" id="KW-1185">Reference proteome</keyword>
<name>A0ABW6WJF0_9ACTN</name>
<dbReference type="Gene3D" id="3.40.1350.10">
    <property type="match status" value="1"/>
</dbReference>
<evidence type="ECO:0000256" key="2">
    <source>
        <dbReference type="HAMAP-Rule" id="MF_00048"/>
    </source>
</evidence>
<protein>
    <recommendedName>
        <fullName evidence="2">UPF0102 protein ACFY35_28485</fullName>
    </recommendedName>
</protein>
<dbReference type="Pfam" id="PF02021">
    <property type="entry name" value="UPF0102"/>
    <property type="match status" value="1"/>
</dbReference>
<dbReference type="NCBIfam" id="TIGR00252">
    <property type="entry name" value="YraN family protein"/>
    <property type="match status" value="1"/>
</dbReference>
<dbReference type="NCBIfam" id="NF009150">
    <property type="entry name" value="PRK12497.1-3"/>
    <property type="match status" value="1"/>
</dbReference>
<organism evidence="3 4">
    <name type="scientific">Paractinoplanes globisporus</name>
    <dbReference type="NCBI Taxonomy" id="113565"/>
    <lineage>
        <taxon>Bacteria</taxon>
        <taxon>Bacillati</taxon>
        <taxon>Actinomycetota</taxon>
        <taxon>Actinomycetes</taxon>
        <taxon>Micromonosporales</taxon>
        <taxon>Micromonosporaceae</taxon>
        <taxon>Paractinoplanes</taxon>
    </lineage>
</organism>
<dbReference type="NCBIfam" id="NF009154">
    <property type="entry name" value="PRK12497.3-3"/>
    <property type="match status" value="1"/>
</dbReference>
<reference evidence="3 4" key="1">
    <citation type="submission" date="2024-10" db="EMBL/GenBank/DDBJ databases">
        <title>The Natural Products Discovery Center: Release of the First 8490 Sequenced Strains for Exploring Actinobacteria Biosynthetic Diversity.</title>
        <authorList>
            <person name="Kalkreuter E."/>
            <person name="Kautsar S.A."/>
            <person name="Yang D."/>
            <person name="Bader C.D."/>
            <person name="Teijaro C.N."/>
            <person name="Fluegel L."/>
            <person name="Davis C.M."/>
            <person name="Simpson J.R."/>
            <person name="Lauterbach L."/>
            <person name="Steele A.D."/>
            <person name="Gui C."/>
            <person name="Meng S."/>
            <person name="Li G."/>
            <person name="Viehrig K."/>
            <person name="Ye F."/>
            <person name="Su P."/>
            <person name="Kiefer A.F."/>
            <person name="Nichols A."/>
            <person name="Cepeda A.J."/>
            <person name="Yan W."/>
            <person name="Fan B."/>
            <person name="Jiang Y."/>
            <person name="Adhikari A."/>
            <person name="Zheng C.-J."/>
            <person name="Schuster L."/>
            <person name="Cowan T.M."/>
            <person name="Smanski M.J."/>
            <person name="Chevrette M.G."/>
            <person name="De Carvalho L.P.S."/>
            <person name="Shen B."/>
        </authorList>
    </citation>
    <scope>NUCLEOTIDE SEQUENCE [LARGE SCALE GENOMIC DNA]</scope>
    <source>
        <strain evidence="3 4">NPDC000087</strain>
    </source>
</reference>
<proteinExistence type="inferred from homology"/>
<dbReference type="Proteomes" id="UP001602245">
    <property type="component" value="Unassembled WGS sequence"/>
</dbReference>
<gene>
    <name evidence="3" type="ORF">ACFY35_28485</name>
</gene>
<comment type="caution">
    <text evidence="3">The sequence shown here is derived from an EMBL/GenBank/DDBJ whole genome shotgun (WGS) entry which is preliminary data.</text>
</comment>